<proteinExistence type="predicted"/>
<dbReference type="EMBL" id="CP020953">
    <property type="protein sequence ID" value="AWI04639.1"/>
    <property type="molecule type" value="Genomic_DNA"/>
</dbReference>
<accession>A0A2U8DPT0</accession>
<sequence>MKETSKILSKENNEMVSRLDKALQSFKGKQIVIDTNEDIMTNQLYEKFEYNFFKNCEEEALLDFQDENNDTTPTICINIDDIYHITIDEDVDTHYAKDIKIELKNKFVMNLKSSFL</sequence>
<reference evidence="2" key="1">
    <citation type="submission" date="2017-04" db="EMBL/GenBank/DDBJ databases">
        <authorList>
            <person name="Song Y."/>
            <person name="Cho B.-K."/>
        </authorList>
    </citation>
    <scope>NUCLEOTIDE SEQUENCE [LARGE SCALE GENOMIC DNA]</scope>
    <source>
        <strain evidence="2">SL1</strain>
    </source>
</reference>
<evidence type="ECO:0000313" key="1">
    <source>
        <dbReference type="EMBL" id="AWI04639.1"/>
    </source>
</evidence>
<dbReference type="Proteomes" id="UP000244910">
    <property type="component" value="Chromosome"/>
</dbReference>
<dbReference type="KEGG" id="cdrk:B9W14_09080"/>
<keyword evidence="2" id="KW-1185">Reference proteome</keyword>
<evidence type="ECO:0000313" key="2">
    <source>
        <dbReference type="Proteomes" id="UP000244910"/>
    </source>
</evidence>
<organism evidence="1 2">
    <name type="scientific">Clostridium drakei</name>
    <dbReference type="NCBI Taxonomy" id="332101"/>
    <lineage>
        <taxon>Bacteria</taxon>
        <taxon>Bacillati</taxon>
        <taxon>Bacillota</taxon>
        <taxon>Clostridia</taxon>
        <taxon>Eubacteriales</taxon>
        <taxon>Clostridiaceae</taxon>
        <taxon>Clostridium</taxon>
    </lineage>
</organism>
<protein>
    <submittedName>
        <fullName evidence="1">Uncharacterized protein</fullName>
    </submittedName>
</protein>
<dbReference type="RefSeq" id="WP_032078102.1">
    <property type="nucleotide sequence ID" value="NZ_CP020953.1"/>
</dbReference>
<dbReference type="AlphaFoldDB" id="A0A2U8DPT0"/>
<dbReference type="OrthoDB" id="1927002at2"/>
<gene>
    <name evidence="1" type="ORF">B9W14_09080</name>
</gene>
<name>A0A2U8DPT0_9CLOT</name>